<dbReference type="EMBL" id="JAUSTW010000001">
    <property type="protein sequence ID" value="MDQ0196991.1"/>
    <property type="molecule type" value="Genomic_DNA"/>
</dbReference>
<keyword evidence="1" id="KW-0812">Transmembrane</keyword>
<evidence type="ECO:0000313" key="3">
    <source>
        <dbReference type="Proteomes" id="UP001224122"/>
    </source>
</evidence>
<dbReference type="Pfam" id="PF11167">
    <property type="entry name" value="DUF2953"/>
    <property type="match status" value="1"/>
</dbReference>
<reference evidence="2 3" key="1">
    <citation type="submission" date="2023-07" db="EMBL/GenBank/DDBJ databases">
        <title>Genomic Encyclopedia of Type Strains, Phase IV (KMG-IV): sequencing the most valuable type-strain genomes for metagenomic binning, comparative biology and taxonomic classification.</title>
        <authorList>
            <person name="Goeker M."/>
        </authorList>
    </citation>
    <scope>NUCLEOTIDE SEQUENCE [LARGE SCALE GENOMIC DNA]</scope>
    <source>
        <strain evidence="2 3">DSM 27594</strain>
    </source>
</reference>
<gene>
    <name evidence="2" type="ORF">J2S10_000096</name>
</gene>
<evidence type="ECO:0008006" key="4">
    <source>
        <dbReference type="Google" id="ProtNLM"/>
    </source>
</evidence>
<accession>A0ABT9XN98</accession>
<keyword evidence="1" id="KW-1133">Transmembrane helix</keyword>
<comment type="caution">
    <text evidence="2">The sequence shown here is derived from an EMBL/GenBank/DDBJ whole genome shotgun (WGS) entry which is preliminary data.</text>
</comment>
<keyword evidence="1" id="KW-0472">Membrane</keyword>
<keyword evidence="3" id="KW-1185">Reference proteome</keyword>
<proteinExistence type="predicted"/>
<feature type="transmembrane region" description="Helical" evidence="1">
    <location>
        <begin position="6"/>
        <end position="28"/>
    </location>
</feature>
<protein>
    <recommendedName>
        <fullName evidence="4">DUF2953 domain-containing protein</fullName>
    </recommendedName>
</protein>
<dbReference type="RefSeq" id="WP_307403605.1">
    <property type="nucleotide sequence ID" value="NZ_JAUSTW010000001.1"/>
</dbReference>
<sequence>MNELIWLTIALIFLLFIFILIIFTKLTISINYYHHNDNDDLKIEFKVWFGLIKYKINIPLIKIDDNSPSVIVKRKKPKEQPADETKDKNVNQITPGDVINTLKTVKELLHQVFNLHVVIRKFFSKVTIKQFEWHSMIGIGDAAFTGTLTGALWAIKGSIAGMLSQYLKMKEMPNLTITPHFQLAVLQTRFTCIFQFRIGQAILAGLKLIKFWRGGRPHFKSKTNSSKEKTKSV</sequence>
<name>A0ABT9XN98_9BACI</name>
<evidence type="ECO:0000256" key="1">
    <source>
        <dbReference type="SAM" id="Phobius"/>
    </source>
</evidence>
<evidence type="ECO:0000313" key="2">
    <source>
        <dbReference type="EMBL" id="MDQ0196991.1"/>
    </source>
</evidence>
<dbReference type="Proteomes" id="UP001224122">
    <property type="component" value="Unassembled WGS sequence"/>
</dbReference>
<dbReference type="InterPro" id="IPR021338">
    <property type="entry name" value="DUF2953"/>
</dbReference>
<organism evidence="2 3">
    <name type="scientific">Neobacillus ginsengisoli</name>
    <dbReference type="NCBI Taxonomy" id="904295"/>
    <lineage>
        <taxon>Bacteria</taxon>
        <taxon>Bacillati</taxon>
        <taxon>Bacillota</taxon>
        <taxon>Bacilli</taxon>
        <taxon>Bacillales</taxon>
        <taxon>Bacillaceae</taxon>
        <taxon>Neobacillus</taxon>
    </lineage>
</organism>